<gene>
    <name evidence="1" type="ORF">S12H4_59122</name>
</gene>
<comment type="caution">
    <text evidence="1">The sequence shown here is derived from an EMBL/GenBank/DDBJ whole genome shotgun (WGS) entry which is preliminary data.</text>
</comment>
<sequence>SIYPNVNIFPNKPAVNRIAVFKNPDGTESAYPAFIPGEIFMPASW</sequence>
<accession>X1W2C0</accession>
<name>X1W2C0_9ZZZZ</name>
<evidence type="ECO:0000313" key="1">
    <source>
        <dbReference type="EMBL" id="GAJ23440.1"/>
    </source>
</evidence>
<dbReference type="EMBL" id="BARW01038548">
    <property type="protein sequence ID" value="GAJ23440.1"/>
    <property type="molecule type" value="Genomic_DNA"/>
</dbReference>
<protein>
    <submittedName>
        <fullName evidence="1">Uncharacterized protein</fullName>
    </submittedName>
</protein>
<reference evidence="1" key="1">
    <citation type="journal article" date="2014" name="Front. Microbiol.">
        <title>High frequency of phylogenetically diverse reductive dehalogenase-homologous genes in deep subseafloor sedimentary metagenomes.</title>
        <authorList>
            <person name="Kawai M."/>
            <person name="Futagami T."/>
            <person name="Toyoda A."/>
            <person name="Takaki Y."/>
            <person name="Nishi S."/>
            <person name="Hori S."/>
            <person name="Arai W."/>
            <person name="Tsubouchi T."/>
            <person name="Morono Y."/>
            <person name="Uchiyama I."/>
            <person name="Ito T."/>
            <person name="Fujiyama A."/>
            <person name="Inagaki F."/>
            <person name="Takami H."/>
        </authorList>
    </citation>
    <scope>NUCLEOTIDE SEQUENCE</scope>
    <source>
        <strain evidence="1">Expedition CK06-06</strain>
    </source>
</reference>
<dbReference type="AlphaFoldDB" id="X1W2C0"/>
<organism evidence="1">
    <name type="scientific">marine sediment metagenome</name>
    <dbReference type="NCBI Taxonomy" id="412755"/>
    <lineage>
        <taxon>unclassified sequences</taxon>
        <taxon>metagenomes</taxon>
        <taxon>ecological metagenomes</taxon>
    </lineage>
</organism>
<proteinExistence type="predicted"/>
<feature type="non-terminal residue" evidence="1">
    <location>
        <position position="1"/>
    </location>
</feature>